<dbReference type="RefSeq" id="WP_055039038.1">
    <property type="nucleotide sequence ID" value="NZ_CVRS01000014.1"/>
</dbReference>
<proteinExistence type="predicted"/>
<accession>A0A0M6WA31</accession>
<dbReference type="Proteomes" id="UP000049828">
    <property type="component" value="Unassembled WGS sequence"/>
</dbReference>
<evidence type="ECO:0008006" key="3">
    <source>
        <dbReference type="Google" id="ProtNLM"/>
    </source>
</evidence>
<keyword evidence="2" id="KW-1185">Reference proteome</keyword>
<dbReference type="Pfam" id="PF11185">
    <property type="entry name" value="DUF2971"/>
    <property type="match status" value="1"/>
</dbReference>
<gene>
    <name evidence="1" type="ORF">RIL183_13061</name>
</gene>
<dbReference type="OrthoDB" id="190848at2"/>
<organism evidence="1 2">
    <name type="scientific">Roseburia inulinivorans</name>
    <dbReference type="NCBI Taxonomy" id="360807"/>
    <lineage>
        <taxon>Bacteria</taxon>
        <taxon>Bacillati</taxon>
        <taxon>Bacillota</taxon>
        <taxon>Clostridia</taxon>
        <taxon>Lachnospirales</taxon>
        <taxon>Lachnospiraceae</taxon>
        <taxon>Roseburia</taxon>
    </lineage>
</organism>
<name>A0A0M6WA31_9FIRM</name>
<dbReference type="EMBL" id="CVRS01000014">
    <property type="protein sequence ID" value="CRL32448.1"/>
    <property type="molecule type" value="Genomic_DNA"/>
</dbReference>
<sequence length="290" mass="34250">MKKKKYLQIDEKFLPYLREKGCNHRSYKMYSTIDIVNSIIENKALYLSSGYNWNDKVDRENFNNDKLTMLNFGRCFSYSTSESVAMWMLYGGMKHRGAMIEFDKFAMLEIFDNTKQIEVGYFEEGAFVSLKTLGKDKFKIQLIDVVYVEKKNNDFIVRRPVGDIWSIGTESNIFNNKNYSFVHKSKAWDYEQECRLIVSIEKEKLKDLADYKKIQMIKIDIQGIDWKHVQRIYAPSVLSEEKEKLKSNEFKESILTDEVERKKSAYGQIKEFEDSILTGEVEWDLCLNCK</sequence>
<dbReference type="AlphaFoldDB" id="A0A0M6WA31"/>
<evidence type="ECO:0000313" key="2">
    <source>
        <dbReference type="Proteomes" id="UP000049828"/>
    </source>
</evidence>
<evidence type="ECO:0000313" key="1">
    <source>
        <dbReference type="EMBL" id="CRL32448.1"/>
    </source>
</evidence>
<reference evidence="2" key="1">
    <citation type="submission" date="2015-05" db="EMBL/GenBank/DDBJ databases">
        <authorList>
            <consortium name="Pathogen Informatics"/>
        </authorList>
    </citation>
    <scope>NUCLEOTIDE SEQUENCE [LARGE SCALE GENOMIC DNA]</scope>
    <source>
        <strain evidence="2">L1-83</strain>
    </source>
</reference>
<protein>
    <recommendedName>
        <fullName evidence="3">DUF2971 domain-containing protein</fullName>
    </recommendedName>
</protein>
<dbReference type="InterPro" id="IPR021352">
    <property type="entry name" value="DUF2971"/>
</dbReference>